<accession>A0A067K0X1</accession>
<dbReference type="OrthoDB" id="976179at2759"/>
<dbReference type="Proteomes" id="UP000027138">
    <property type="component" value="Unassembled WGS sequence"/>
</dbReference>
<name>A0A067K0X1_JATCU</name>
<dbReference type="AlphaFoldDB" id="A0A067K0X1"/>
<proteinExistence type="predicted"/>
<sequence length="123" mass="14074">MSFLKLCPSLERLFVTIDPKSYCVEKITSCSTEVAGRNTKLKHLKLVKLDGFVNQEDEILLAQHLGEIVTTEPLILASAVGISLRKLINDPFYQQKQKRKSNYIFVEVKDMNQLCLKHVHMVL</sequence>
<gene>
    <name evidence="1" type="ORF">JCGZ_18446</name>
</gene>
<protein>
    <submittedName>
        <fullName evidence="1">Uncharacterized protein</fullName>
    </submittedName>
</protein>
<dbReference type="STRING" id="180498.A0A067K0X1"/>
<evidence type="ECO:0000313" key="1">
    <source>
        <dbReference type="EMBL" id="KDP29871.1"/>
    </source>
</evidence>
<reference evidence="1 2" key="1">
    <citation type="journal article" date="2014" name="PLoS ONE">
        <title>Global Analysis of Gene Expression Profiles in Physic Nut (Jatropha curcas L.) Seedlings Exposed to Salt Stress.</title>
        <authorList>
            <person name="Zhang L."/>
            <person name="Zhang C."/>
            <person name="Wu P."/>
            <person name="Chen Y."/>
            <person name="Li M."/>
            <person name="Jiang H."/>
            <person name="Wu G."/>
        </authorList>
    </citation>
    <scope>NUCLEOTIDE SEQUENCE [LARGE SCALE GENOMIC DNA]</scope>
    <source>
        <strain evidence="2">cv. GZQX0401</strain>
        <tissue evidence="1">Young leaves</tissue>
    </source>
</reference>
<evidence type="ECO:0000313" key="2">
    <source>
        <dbReference type="Proteomes" id="UP000027138"/>
    </source>
</evidence>
<organism evidence="1 2">
    <name type="scientific">Jatropha curcas</name>
    <name type="common">Barbados nut</name>
    <dbReference type="NCBI Taxonomy" id="180498"/>
    <lineage>
        <taxon>Eukaryota</taxon>
        <taxon>Viridiplantae</taxon>
        <taxon>Streptophyta</taxon>
        <taxon>Embryophyta</taxon>
        <taxon>Tracheophyta</taxon>
        <taxon>Spermatophyta</taxon>
        <taxon>Magnoliopsida</taxon>
        <taxon>eudicotyledons</taxon>
        <taxon>Gunneridae</taxon>
        <taxon>Pentapetalae</taxon>
        <taxon>rosids</taxon>
        <taxon>fabids</taxon>
        <taxon>Malpighiales</taxon>
        <taxon>Euphorbiaceae</taxon>
        <taxon>Crotonoideae</taxon>
        <taxon>Jatropheae</taxon>
        <taxon>Jatropha</taxon>
    </lineage>
</organism>
<keyword evidence="2" id="KW-1185">Reference proteome</keyword>
<dbReference type="EMBL" id="KK914726">
    <property type="protein sequence ID" value="KDP29871.1"/>
    <property type="molecule type" value="Genomic_DNA"/>
</dbReference>